<comment type="caution">
    <text evidence="4">The sequence shown here is derived from an EMBL/GenBank/DDBJ whole genome shotgun (WGS) entry which is preliminary data.</text>
</comment>
<dbReference type="Proteomes" id="UP000191025">
    <property type="component" value="Unassembled WGS sequence"/>
</dbReference>
<dbReference type="Gene3D" id="3.10.450.70">
    <property type="entry name" value="Disulphide bond isomerase, DsbC/G, N-terminal"/>
    <property type="match status" value="1"/>
</dbReference>
<dbReference type="AlphaFoldDB" id="A0A1V4H2N1"/>
<protein>
    <recommendedName>
        <fullName evidence="1">Thiol:disulfide interchange protein</fullName>
    </recommendedName>
</protein>
<feature type="domain" description="Thioredoxin-like fold" evidence="3">
    <location>
        <begin position="180"/>
        <end position="299"/>
    </location>
</feature>
<accession>A0A1V4H2N1</accession>
<name>A0A1V4H2N1_MORLA</name>
<feature type="compositionally biased region" description="Low complexity" evidence="2">
    <location>
        <begin position="54"/>
        <end position="67"/>
    </location>
</feature>
<keyword evidence="1" id="KW-0732">Signal</keyword>
<dbReference type="CDD" id="cd03020">
    <property type="entry name" value="DsbA_DsbC_DsbG"/>
    <property type="match status" value="1"/>
</dbReference>
<evidence type="ECO:0000259" key="3">
    <source>
        <dbReference type="Pfam" id="PF13098"/>
    </source>
</evidence>
<comment type="subcellular location">
    <subcellularLocation>
        <location evidence="1">Periplasm</location>
    </subcellularLocation>
</comment>
<dbReference type="Gene3D" id="3.40.30.10">
    <property type="entry name" value="Glutaredoxin"/>
    <property type="match status" value="1"/>
</dbReference>
<dbReference type="SUPFAM" id="SSF52833">
    <property type="entry name" value="Thioredoxin-like"/>
    <property type="match status" value="1"/>
</dbReference>
<dbReference type="InterPro" id="IPR012336">
    <property type="entry name" value="Thioredoxin-like_fold"/>
</dbReference>
<sequence length="305" mass="32703">MAKFGIMNHFSLLSLSFIIMTIKLHPSITPTPSIALTLIMTALLLVGCNQNSSTNTDNTTATSDQTQGANAEPINNAPAHNDDPNHQPDVALALQNNLNNSGLNAQVQSVILTDMPEMYWATLDGFSPFFVDKTGTYVIQGAVMKLGDGGPVDISSAMMSKAAVSELQAVDKSEMIVFPAKGETKASIYVFSDPTCHYCQLLHKEIDQTNAAGIEVRYLAWPRGDSMVGLTERVWCSSDRQAALTDAKKGKNITASSCDNPVRNHMALGQRLGVSGTPAIFAENGQQLGGYLPSAELAKQAINNR</sequence>
<comment type="function">
    <text evidence="1">Required for disulfide bond formation in some periplasmic proteins. Acts by transferring its disulfide bond to other proteins and is reduced in the process.</text>
</comment>
<dbReference type="EMBL" id="MXAN01000006">
    <property type="protein sequence ID" value="OPH39174.1"/>
    <property type="molecule type" value="Genomic_DNA"/>
</dbReference>
<evidence type="ECO:0000256" key="1">
    <source>
        <dbReference type="RuleBase" id="RU364038"/>
    </source>
</evidence>
<proteinExistence type="inferred from homology"/>
<dbReference type="InterPro" id="IPR036249">
    <property type="entry name" value="Thioredoxin-like_sf"/>
</dbReference>
<dbReference type="PANTHER" id="PTHR35272:SF3">
    <property type="entry name" value="THIOL:DISULFIDE INTERCHANGE PROTEIN DSBC"/>
    <property type="match status" value="1"/>
</dbReference>
<keyword evidence="1" id="KW-0676">Redox-active center</keyword>
<keyword evidence="1" id="KW-0574">Periplasm</keyword>
<gene>
    <name evidence="4" type="ORF">B5J94_01230</name>
</gene>
<dbReference type="InterPro" id="IPR051470">
    <property type="entry name" value="Thiol:disulfide_interchange"/>
</dbReference>
<dbReference type="InterPro" id="IPR033954">
    <property type="entry name" value="DiS-bond_Isoase_DsbC/G"/>
</dbReference>
<dbReference type="InterPro" id="IPR009094">
    <property type="entry name" value="DiS-bond_isomerase_DsbC/G_N_sf"/>
</dbReference>
<reference evidence="5" key="1">
    <citation type="submission" date="2017-03" db="EMBL/GenBank/DDBJ databases">
        <title>Draft genome sequence of Moraxella equi CCUG 4950T type strain.</title>
        <authorList>
            <person name="Salva-Serra F."/>
            <person name="Engstrom-Jakobsson H."/>
            <person name="Thorell K."/>
            <person name="Jaen-Luchoro D."/>
            <person name="Gonzales-Siles L."/>
            <person name="Karlsson R."/>
            <person name="Yazdan S."/>
            <person name="Boulund F."/>
            <person name="Johnning A."/>
            <person name="Engstrand L."/>
            <person name="Kristiansson E."/>
            <person name="Moore E."/>
        </authorList>
    </citation>
    <scope>NUCLEOTIDE SEQUENCE [LARGE SCALE GENOMIC DNA]</scope>
    <source>
        <strain evidence="5">CCUG 4441</strain>
    </source>
</reference>
<feature type="region of interest" description="Disordered" evidence="2">
    <location>
        <begin position="54"/>
        <end position="89"/>
    </location>
</feature>
<dbReference type="PANTHER" id="PTHR35272">
    <property type="entry name" value="THIOL:DISULFIDE INTERCHANGE PROTEIN DSBC-RELATED"/>
    <property type="match status" value="1"/>
</dbReference>
<dbReference type="SUPFAM" id="SSF54423">
    <property type="entry name" value="DsbC/DsbG N-terminal domain-like"/>
    <property type="match status" value="1"/>
</dbReference>
<dbReference type="Pfam" id="PF13098">
    <property type="entry name" value="Thioredoxin_2"/>
    <property type="match status" value="1"/>
</dbReference>
<evidence type="ECO:0000313" key="4">
    <source>
        <dbReference type="EMBL" id="OPH39174.1"/>
    </source>
</evidence>
<evidence type="ECO:0000256" key="2">
    <source>
        <dbReference type="SAM" id="MobiDB-lite"/>
    </source>
</evidence>
<comment type="similarity">
    <text evidence="1">Belongs to the thioredoxin family. DsbC subfamily.</text>
</comment>
<dbReference type="GO" id="GO:0042597">
    <property type="term" value="C:periplasmic space"/>
    <property type="evidence" value="ECO:0007669"/>
    <property type="project" value="UniProtKB-SubCell"/>
</dbReference>
<organism evidence="4 5">
    <name type="scientific">Moraxella lacunata</name>
    <dbReference type="NCBI Taxonomy" id="477"/>
    <lineage>
        <taxon>Bacteria</taxon>
        <taxon>Pseudomonadati</taxon>
        <taxon>Pseudomonadota</taxon>
        <taxon>Gammaproteobacteria</taxon>
        <taxon>Moraxellales</taxon>
        <taxon>Moraxellaceae</taxon>
        <taxon>Moraxella</taxon>
    </lineage>
</organism>
<evidence type="ECO:0000313" key="5">
    <source>
        <dbReference type="Proteomes" id="UP000191025"/>
    </source>
</evidence>